<name>A0A814JF39_9BILA</name>
<evidence type="ECO:0000256" key="1">
    <source>
        <dbReference type="SAM" id="MobiDB-lite"/>
    </source>
</evidence>
<dbReference type="Proteomes" id="UP000681722">
    <property type="component" value="Unassembled WGS sequence"/>
</dbReference>
<keyword evidence="6" id="KW-1185">Reference proteome</keyword>
<sequence>MRPSREVPNLRGSHEGRTQETTAALDGTVKVKVKDKVKHSPLQATTSTTTTVNPIANLSPISKKPNEDAAMTPDINSIKLKGQVRLRIKPIF</sequence>
<comment type="caution">
    <text evidence="2">The sequence shown here is derived from an EMBL/GenBank/DDBJ whole genome shotgun (WGS) entry which is preliminary data.</text>
</comment>
<dbReference type="EMBL" id="CAJNOQ010003934">
    <property type="protein sequence ID" value="CAF1036739.1"/>
    <property type="molecule type" value="Genomic_DNA"/>
</dbReference>
<accession>A0A814JF39</accession>
<dbReference type="EMBL" id="CAJNOK010026412">
    <property type="protein sequence ID" value="CAF1402533.1"/>
    <property type="molecule type" value="Genomic_DNA"/>
</dbReference>
<feature type="region of interest" description="Disordered" evidence="1">
    <location>
        <begin position="1"/>
        <end position="27"/>
    </location>
</feature>
<evidence type="ECO:0000313" key="2">
    <source>
        <dbReference type="EMBL" id="CAF1036739.1"/>
    </source>
</evidence>
<evidence type="ECO:0000313" key="4">
    <source>
        <dbReference type="EMBL" id="CAF3807266.1"/>
    </source>
</evidence>
<dbReference type="Proteomes" id="UP000682733">
    <property type="component" value="Unassembled WGS sequence"/>
</dbReference>
<dbReference type="Proteomes" id="UP000663829">
    <property type="component" value="Unassembled WGS sequence"/>
</dbReference>
<dbReference type="EMBL" id="CAJOBC010003934">
    <property type="protein sequence ID" value="CAF3807266.1"/>
    <property type="molecule type" value="Genomic_DNA"/>
</dbReference>
<dbReference type="AlphaFoldDB" id="A0A814JF39"/>
<evidence type="ECO:0000313" key="6">
    <source>
        <dbReference type="Proteomes" id="UP000663829"/>
    </source>
</evidence>
<dbReference type="Proteomes" id="UP000677228">
    <property type="component" value="Unassembled WGS sequence"/>
</dbReference>
<protein>
    <submittedName>
        <fullName evidence="2">Uncharacterized protein</fullName>
    </submittedName>
</protein>
<gene>
    <name evidence="2" type="ORF">GPM918_LOCUS15565</name>
    <name evidence="3" type="ORF">OVA965_LOCUS33095</name>
    <name evidence="4" type="ORF">SRO942_LOCUS15565</name>
    <name evidence="5" type="ORF">TMI583_LOCUS33969</name>
</gene>
<proteinExistence type="predicted"/>
<reference evidence="2" key="1">
    <citation type="submission" date="2021-02" db="EMBL/GenBank/DDBJ databases">
        <authorList>
            <person name="Nowell W R."/>
        </authorList>
    </citation>
    <scope>NUCLEOTIDE SEQUENCE</scope>
</reference>
<evidence type="ECO:0000313" key="5">
    <source>
        <dbReference type="EMBL" id="CAF4209291.1"/>
    </source>
</evidence>
<evidence type="ECO:0000313" key="3">
    <source>
        <dbReference type="EMBL" id="CAF1402533.1"/>
    </source>
</evidence>
<organism evidence="2 6">
    <name type="scientific">Didymodactylos carnosus</name>
    <dbReference type="NCBI Taxonomy" id="1234261"/>
    <lineage>
        <taxon>Eukaryota</taxon>
        <taxon>Metazoa</taxon>
        <taxon>Spiralia</taxon>
        <taxon>Gnathifera</taxon>
        <taxon>Rotifera</taxon>
        <taxon>Eurotatoria</taxon>
        <taxon>Bdelloidea</taxon>
        <taxon>Philodinida</taxon>
        <taxon>Philodinidae</taxon>
        <taxon>Didymodactylos</taxon>
    </lineage>
</organism>
<dbReference type="EMBL" id="CAJOBA010048138">
    <property type="protein sequence ID" value="CAF4209291.1"/>
    <property type="molecule type" value="Genomic_DNA"/>
</dbReference>